<sequence>MLEGLWMSVYKKSLEFQNLLVDLSLKYYYHEFQTCLQQLSVGVYPPDNAVASFLDEDAGLANASELDDEGPSELDNAVANASIFASMLPVGKIWEICGILCIMKSRQELDSLSLRQLLPRSGAYGNGNLSPKIQRLKSQSSSTTNFENNEPKNILKLSY</sequence>
<name>A0AAW2VPT5_SESRA</name>
<gene>
    <name evidence="1" type="ORF">Sradi_0777700</name>
</gene>
<evidence type="ECO:0000313" key="1">
    <source>
        <dbReference type="EMBL" id="KAL0431517.1"/>
    </source>
</evidence>
<comment type="caution">
    <text evidence="1">The sequence shown here is derived from an EMBL/GenBank/DDBJ whole genome shotgun (WGS) entry which is preliminary data.</text>
</comment>
<proteinExistence type="predicted"/>
<dbReference type="AlphaFoldDB" id="A0AAW2VPT5"/>
<reference evidence="1" key="2">
    <citation type="journal article" date="2024" name="Plant">
        <title>Genomic evolution and insights into agronomic trait innovations of Sesamum species.</title>
        <authorList>
            <person name="Miao H."/>
            <person name="Wang L."/>
            <person name="Qu L."/>
            <person name="Liu H."/>
            <person name="Sun Y."/>
            <person name="Le M."/>
            <person name="Wang Q."/>
            <person name="Wei S."/>
            <person name="Zheng Y."/>
            <person name="Lin W."/>
            <person name="Duan Y."/>
            <person name="Cao H."/>
            <person name="Xiong S."/>
            <person name="Wang X."/>
            <person name="Wei L."/>
            <person name="Li C."/>
            <person name="Ma Q."/>
            <person name="Ju M."/>
            <person name="Zhao R."/>
            <person name="Li G."/>
            <person name="Mu C."/>
            <person name="Tian Q."/>
            <person name="Mei H."/>
            <person name="Zhang T."/>
            <person name="Gao T."/>
            <person name="Zhang H."/>
        </authorList>
    </citation>
    <scope>NUCLEOTIDE SEQUENCE</scope>
    <source>
        <strain evidence="1">G02</strain>
    </source>
</reference>
<reference evidence="1" key="1">
    <citation type="submission" date="2020-06" db="EMBL/GenBank/DDBJ databases">
        <authorList>
            <person name="Li T."/>
            <person name="Hu X."/>
            <person name="Zhang T."/>
            <person name="Song X."/>
            <person name="Zhang H."/>
            <person name="Dai N."/>
            <person name="Sheng W."/>
            <person name="Hou X."/>
            <person name="Wei L."/>
        </authorList>
    </citation>
    <scope>NUCLEOTIDE SEQUENCE</scope>
    <source>
        <strain evidence="1">G02</strain>
        <tissue evidence="1">Leaf</tissue>
    </source>
</reference>
<organism evidence="1">
    <name type="scientific">Sesamum radiatum</name>
    <name type="common">Black benniseed</name>
    <dbReference type="NCBI Taxonomy" id="300843"/>
    <lineage>
        <taxon>Eukaryota</taxon>
        <taxon>Viridiplantae</taxon>
        <taxon>Streptophyta</taxon>
        <taxon>Embryophyta</taxon>
        <taxon>Tracheophyta</taxon>
        <taxon>Spermatophyta</taxon>
        <taxon>Magnoliopsida</taxon>
        <taxon>eudicotyledons</taxon>
        <taxon>Gunneridae</taxon>
        <taxon>Pentapetalae</taxon>
        <taxon>asterids</taxon>
        <taxon>lamiids</taxon>
        <taxon>Lamiales</taxon>
        <taxon>Pedaliaceae</taxon>
        <taxon>Sesamum</taxon>
    </lineage>
</organism>
<dbReference type="EMBL" id="JACGWJ010000003">
    <property type="protein sequence ID" value="KAL0431517.1"/>
    <property type="molecule type" value="Genomic_DNA"/>
</dbReference>
<accession>A0AAW2VPT5</accession>
<protein>
    <submittedName>
        <fullName evidence="1">Uncharacterized protein</fullName>
    </submittedName>
</protein>